<dbReference type="PROSITE" id="PS51257">
    <property type="entry name" value="PROKAR_LIPOPROTEIN"/>
    <property type="match status" value="1"/>
</dbReference>
<dbReference type="InterPro" id="IPR036938">
    <property type="entry name" value="PAP2/HPO_sf"/>
</dbReference>
<dbReference type="SUPFAM" id="SSF48317">
    <property type="entry name" value="Acid phosphatase/Vanadium-dependent haloperoxidase"/>
    <property type="match status" value="1"/>
</dbReference>
<dbReference type="PANTHER" id="PTHR34599:SF1">
    <property type="entry name" value="PHOSPHATIDIC ACID PHOSPHATASE TYPE 2_HALOPEROXIDASE DOMAIN-CONTAINING PROTEIN"/>
    <property type="match status" value="1"/>
</dbReference>
<dbReference type="PANTHER" id="PTHR34599">
    <property type="entry name" value="PEROXIDASE-RELATED"/>
    <property type="match status" value="1"/>
</dbReference>
<name>A0ABX2FV91_9BACT</name>
<dbReference type="Pfam" id="PF01569">
    <property type="entry name" value="PAP2"/>
    <property type="match status" value="1"/>
</dbReference>
<dbReference type="RefSeq" id="WP_173811817.1">
    <property type="nucleotide sequence ID" value="NZ_JABSNP010000024.1"/>
</dbReference>
<dbReference type="Proteomes" id="UP000779507">
    <property type="component" value="Unassembled WGS sequence"/>
</dbReference>
<evidence type="ECO:0000259" key="2">
    <source>
        <dbReference type="Pfam" id="PF01569"/>
    </source>
</evidence>
<evidence type="ECO:0000313" key="4">
    <source>
        <dbReference type="Proteomes" id="UP000779507"/>
    </source>
</evidence>
<reference evidence="3 4" key="1">
    <citation type="submission" date="2020-05" db="EMBL/GenBank/DDBJ databases">
        <title>Genomic Encyclopedia of Type Strains, Phase IV (KMG-V): Genome sequencing to study the core and pangenomes of soil and plant-associated prokaryotes.</title>
        <authorList>
            <person name="Whitman W."/>
        </authorList>
    </citation>
    <scope>NUCLEOTIDE SEQUENCE [LARGE SCALE GENOMIC DNA]</scope>
    <source>
        <strain evidence="3 4">9A</strain>
    </source>
</reference>
<comment type="caution">
    <text evidence="3">The sequence shown here is derived from an EMBL/GenBank/DDBJ whole genome shotgun (WGS) entry which is preliminary data.</text>
</comment>
<gene>
    <name evidence="3" type="ORF">HNP98_003904</name>
</gene>
<feature type="domain" description="Phosphatidic acid phosphatase type 2/haloperoxidase" evidence="2">
    <location>
        <begin position="300"/>
        <end position="427"/>
    </location>
</feature>
<feature type="signal peptide" evidence="1">
    <location>
        <begin position="1"/>
        <end position="26"/>
    </location>
</feature>
<dbReference type="InterPro" id="IPR052559">
    <property type="entry name" value="V-haloperoxidase"/>
</dbReference>
<dbReference type="EMBL" id="JABSNP010000024">
    <property type="protein sequence ID" value="NRT21059.1"/>
    <property type="molecule type" value="Genomic_DNA"/>
</dbReference>
<proteinExistence type="predicted"/>
<dbReference type="Gene3D" id="1.10.606.20">
    <property type="match status" value="1"/>
</dbReference>
<organism evidence="3 4">
    <name type="scientific">Hymenobacter caeli</name>
    <dbReference type="NCBI Taxonomy" id="2735894"/>
    <lineage>
        <taxon>Bacteria</taxon>
        <taxon>Pseudomonadati</taxon>
        <taxon>Bacteroidota</taxon>
        <taxon>Cytophagia</taxon>
        <taxon>Cytophagales</taxon>
        <taxon>Hymenobacteraceae</taxon>
        <taxon>Hymenobacter</taxon>
    </lineage>
</organism>
<keyword evidence="4" id="KW-1185">Reference proteome</keyword>
<dbReference type="InterPro" id="IPR000326">
    <property type="entry name" value="PAP2/HPO"/>
</dbReference>
<evidence type="ECO:0000256" key="1">
    <source>
        <dbReference type="SAM" id="SignalP"/>
    </source>
</evidence>
<feature type="chain" id="PRO_5045146525" evidence="1">
    <location>
        <begin position="27"/>
        <end position="433"/>
    </location>
</feature>
<evidence type="ECO:0000313" key="3">
    <source>
        <dbReference type="EMBL" id="NRT21059.1"/>
    </source>
</evidence>
<dbReference type="CDD" id="cd03398">
    <property type="entry name" value="PAP2_haloperoxidase"/>
    <property type="match status" value="1"/>
</dbReference>
<accession>A0ABX2FV91</accession>
<protein>
    <submittedName>
        <fullName evidence="3">Membrane-associated phospholipid phosphatase</fullName>
    </submittedName>
</protein>
<sequence length="433" mass="44935">MKNIFLLSCAAPLAAGLLLASSSCQKDATEAPGAVAPTAVLAWNQAGTVAVTRLTNPATGFFVLPHIEARVYAIENLAMYDALNNIQQKNTPYALQGPLVPAAAPDAAVAAAAHDALVAVLPDEKAYVDSLYLATLAKIGDGDAKAQGVALGQAAAKAVLAKRAGDGADAAQTPFPIGPNPGDYQYTPPFDGPPFNGYYALAGWKDVKPFVLTAGNQFRPGPPPALTSDAYTADFNEVKAVGGATSATRTADQAASAQFWLDNSPLVWFRVARAALAAKPADAYATVRLLAQLEMAETDSYIAMCDAKYAYKRWRPITAIRQAAADGNPNTAPDAAWLPFAFPNPPDADYPSGHGSAGGAATAVLQSYFGTDAVAFAITSNAGKTRSYTSFSQAAAENSLSRLYAGYHFRTSTMQGQAMGAQVGAFVAANALK</sequence>
<keyword evidence="1" id="KW-0732">Signal</keyword>